<dbReference type="KEGG" id="mclo:DK849_02140"/>
<proteinExistence type="predicted"/>
<organism evidence="1 2">
    <name type="scientific">Metamycoplasma cloacale</name>
    <dbReference type="NCBI Taxonomy" id="92401"/>
    <lineage>
        <taxon>Bacteria</taxon>
        <taxon>Bacillati</taxon>
        <taxon>Mycoplasmatota</taxon>
        <taxon>Mycoplasmoidales</taxon>
        <taxon>Metamycoplasmataceae</taxon>
        <taxon>Metamycoplasma</taxon>
    </lineage>
</organism>
<dbReference type="EMBL" id="CP030103">
    <property type="protein sequence ID" value="AWX42854.1"/>
    <property type="molecule type" value="Genomic_DNA"/>
</dbReference>
<accession>A0A2Z4LMG9</accession>
<dbReference type="RefSeq" id="WP_029330333.1">
    <property type="nucleotide sequence ID" value="NZ_CP030103.1"/>
</dbReference>
<protein>
    <submittedName>
        <fullName evidence="1">ABC transporter permease</fullName>
    </submittedName>
</protein>
<evidence type="ECO:0000313" key="1">
    <source>
        <dbReference type="EMBL" id="AWX42854.1"/>
    </source>
</evidence>
<sequence length="601" mass="70470">MKQGTINYSNFLFRLIFKKKNSFIIPIVFFIFSVIMSIIFFVIKLDQKYNPILGYTIIFITLLLTIIYSSIKSLNIFKDVEEEGIEIIVFSKVITRKNIIIGKLLTFFLFNLFWTTITTIGNLIFLLSIKYYSSIPLFILISFVTIFFSFTLAGMITSIIAYKINQKIAITVPILLFTPLALTGSFIASNSTPINNNLAYYLNTEYKNHHSNTEIDVEKFYLNNNKDEIYLIPNGFNKNKFSDAQNAYLLQAFEYSKNSSNSWQTYSWLSLPYQMIDIFNEDNIDIFSLLSDKNKTHLSNYIYYNGKESISYNYKIDKNADNLKFTLNNNEHKYLVPSLLKNYSHFSPSPINTNIIYARENAENEEIVFPEDEFIYSNPNNLVGELKWDIMKPLLENTDFNILANNLLNKFIKGSENNLNQRNYSEIKNNLLNYIHNEINNENSNLYKINATDIALLDKNAVKLKLIKSEIERKIYFGVALIYYTYFNQHNNNFYILLQSLIHNDNEFKPNAINLNINGFNYKIGGFESWNTKSVVKDNKVVIRYELKPSENYLFQFIDEIFVIKRDKKIIYKSIYVLIWFTISALLVVLNSIMYLRKDYK</sequence>
<reference evidence="2" key="1">
    <citation type="submission" date="2018-06" db="EMBL/GenBank/DDBJ databases">
        <title>Complete genome sequences of Mycoplasma anatis, M. anseris and M. cloacale type strains.</title>
        <authorList>
            <person name="Grozner D."/>
            <person name="Forro B."/>
            <person name="Sulyok K.M."/>
            <person name="Marton S."/>
            <person name="Kreizinger Z."/>
            <person name="Banyai K."/>
            <person name="Gyuranecz M."/>
        </authorList>
    </citation>
    <scope>NUCLEOTIDE SEQUENCE [LARGE SCALE GENOMIC DNA]</scope>
    <source>
        <strain evidence="2">NCTC 10199</strain>
    </source>
</reference>
<dbReference type="Proteomes" id="UP000249865">
    <property type="component" value="Chromosome"/>
</dbReference>
<gene>
    <name evidence="1" type="ORF">DK849_02140</name>
</gene>
<dbReference type="OrthoDB" id="401337at2"/>
<name>A0A2Z4LMG9_9BACT</name>
<keyword evidence="2" id="KW-1185">Reference proteome</keyword>
<evidence type="ECO:0000313" key="2">
    <source>
        <dbReference type="Proteomes" id="UP000249865"/>
    </source>
</evidence>
<dbReference type="AlphaFoldDB" id="A0A2Z4LMG9"/>